<dbReference type="RefSeq" id="WP_380832648.1">
    <property type="nucleotide sequence ID" value="NZ_JBHTCG010000112.1"/>
</dbReference>
<keyword evidence="2" id="KW-1185">Reference proteome</keyword>
<proteinExistence type="predicted"/>
<protein>
    <submittedName>
        <fullName evidence="1">Uncharacterized protein</fullName>
    </submittedName>
</protein>
<name>A0ABW2PJE3_9ACTN</name>
<reference evidence="2" key="1">
    <citation type="journal article" date="2019" name="Int. J. Syst. Evol. Microbiol.">
        <title>The Global Catalogue of Microorganisms (GCM) 10K type strain sequencing project: providing services to taxonomists for standard genome sequencing and annotation.</title>
        <authorList>
            <consortium name="The Broad Institute Genomics Platform"/>
            <consortium name="The Broad Institute Genome Sequencing Center for Infectious Disease"/>
            <person name="Wu L."/>
            <person name="Ma J."/>
        </authorList>
    </citation>
    <scope>NUCLEOTIDE SEQUENCE [LARGE SCALE GENOMIC DNA]</scope>
    <source>
        <strain evidence="2">CECT 7649</strain>
    </source>
</reference>
<comment type="caution">
    <text evidence="1">The sequence shown here is derived from an EMBL/GenBank/DDBJ whole genome shotgun (WGS) entry which is preliminary data.</text>
</comment>
<accession>A0ABW2PJE3</accession>
<feature type="non-terminal residue" evidence="1">
    <location>
        <position position="150"/>
    </location>
</feature>
<dbReference type="Proteomes" id="UP001596496">
    <property type="component" value="Unassembled WGS sequence"/>
</dbReference>
<organism evidence="1 2">
    <name type="scientific">Sphaerisporangium rhizosphaerae</name>
    <dbReference type="NCBI Taxonomy" id="2269375"/>
    <lineage>
        <taxon>Bacteria</taxon>
        <taxon>Bacillati</taxon>
        <taxon>Actinomycetota</taxon>
        <taxon>Actinomycetes</taxon>
        <taxon>Streptosporangiales</taxon>
        <taxon>Streptosporangiaceae</taxon>
        <taxon>Sphaerisporangium</taxon>
    </lineage>
</organism>
<gene>
    <name evidence="1" type="ORF">ACFQSB_40310</name>
</gene>
<evidence type="ECO:0000313" key="2">
    <source>
        <dbReference type="Proteomes" id="UP001596496"/>
    </source>
</evidence>
<sequence>MESFKKHLKDYFFAPKIVSVEDFVQEISGVRNIDNVELLFEFFEVYSSLTVSDKRQDFEQFANWAKTLLQDFNEIDRYLINPDYVFSYLKDIEVLKRWDLSPNNTTEIIDKQLEFWDCLPNYYSKFYNHLLEKKIGYQGLIYREAVKNIE</sequence>
<evidence type="ECO:0000313" key="1">
    <source>
        <dbReference type="EMBL" id="MFC7388491.1"/>
    </source>
</evidence>
<dbReference type="EMBL" id="JBHTCG010000112">
    <property type="protein sequence ID" value="MFC7388491.1"/>
    <property type="molecule type" value="Genomic_DNA"/>
</dbReference>